<dbReference type="EMBL" id="RQTK01000047">
    <property type="protein sequence ID" value="RUS89804.1"/>
    <property type="molecule type" value="Genomic_DNA"/>
</dbReference>
<evidence type="ECO:0000313" key="1">
    <source>
        <dbReference type="EMBL" id="RUS89804.1"/>
    </source>
</evidence>
<dbReference type="AlphaFoldDB" id="A0A433U7N8"/>
<gene>
    <name evidence="1" type="ORF">EGW08_002416</name>
</gene>
<dbReference type="Proteomes" id="UP000271974">
    <property type="component" value="Unassembled WGS sequence"/>
</dbReference>
<evidence type="ECO:0000313" key="2">
    <source>
        <dbReference type="Proteomes" id="UP000271974"/>
    </source>
</evidence>
<name>A0A433U7N8_ELYCH</name>
<keyword evidence="2" id="KW-1185">Reference proteome</keyword>
<organism evidence="1 2">
    <name type="scientific">Elysia chlorotica</name>
    <name type="common">Eastern emerald elysia</name>
    <name type="synonym">Sea slug</name>
    <dbReference type="NCBI Taxonomy" id="188477"/>
    <lineage>
        <taxon>Eukaryota</taxon>
        <taxon>Metazoa</taxon>
        <taxon>Spiralia</taxon>
        <taxon>Lophotrochozoa</taxon>
        <taxon>Mollusca</taxon>
        <taxon>Gastropoda</taxon>
        <taxon>Heterobranchia</taxon>
        <taxon>Euthyneura</taxon>
        <taxon>Panpulmonata</taxon>
        <taxon>Sacoglossa</taxon>
        <taxon>Placobranchoidea</taxon>
        <taxon>Plakobranchidae</taxon>
        <taxon>Elysia</taxon>
    </lineage>
</organism>
<proteinExistence type="predicted"/>
<sequence>MSTMDEAIEKVTKKALLPFSLNGENCVMAKDEVESRVYESTSGIRLSALIFKKKQQNSLLCVNRKRYSINMVLVRNLKLLNLQIGFFFCDSFHPHSPQTIFL</sequence>
<accession>A0A433U7N8</accession>
<comment type="caution">
    <text evidence="1">The sequence shown here is derived from an EMBL/GenBank/DDBJ whole genome shotgun (WGS) entry which is preliminary data.</text>
</comment>
<reference evidence="1 2" key="1">
    <citation type="submission" date="2019-01" db="EMBL/GenBank/DDBJ databases">
        <title>A draft genome assembly of the solar-powered sea slug Elysia chlorotica.</title>
        <authorList>
            <person name="Cai H."/>
            <person name="Li Q."/>
            <person name="Fang X."/>
            <person name="Li J."/>
            <person name="Curtis N.E."/>
            <person name="Altenburger A."/>
            <person name="Shibata T."/>
            <person name="Feng M."/>
            <person name="Maeda T."/>
            <person name="Schwartz J.A."/>
            <person name="Shigenobu S."/>
            <person name="Lundholm N."/>
            <person name="Nishiyama T."/>
            <person name="Yang H."/>
            <person name="Hasebe M."/>
            <person name="Li S."/>
            <person name="Pierce S.K."/>
            <person name="Wang J."/>
        </authorList>
    </citation>
    <scope>NUCLEOTIDE SEQUENCE [LARGE SCALE GENOMIC DNA]</scope>
    <source>
        <strain evidence="1">EC2010</strain>
        <tissue evidence="1">Whole organism of an adult</tissue>
    </source>
</reference>
<protein>
    <submittedName>
        <fullName evidence="1">Uncharacterized protein</fullName>
    </submittedName>
</protein>